<feature type="transmembrane region" description="Helical" evidence="5">
    <location>
        <begin position="12"/>
        <end position="33"/>
    </location>
</feature>
<feature type="transmembrane region" description="Helical" evidence="5">
    <location>
        <begin position="352"/>
        <end position="370"/>
    </location>
</feature>
<feature type="transmembrane region" description="Helical" evidence="5">
    <location>
        <begin position="45"/>
        <end position="67"/>
    </location>
</feature>
<sequence>MSVSKNNQLKTTLGFSFNIAVLIGGTIGVGILRTPGAIANLLGNYWLVVFSWIFGGLYVLIGANLYAELGAMLPKAGGSYNYIKRAFGDYLGFLSGWFDYITNAIPPAFYCIVISEYLVILFPELKNYSTIMAISLLTAFVLIHLSGVKNGSMIQQITSFLKVICFVALVVACFMYTGIEVPKIQTDNSFFQIGLLFGFFKSLQLIIGTYNGWNSVSFFAEENDNPGKNIPKSLFSGVILVAVIYTLVNIAFFHVLPVETLAQSNLAAADVAKVLFGKNGAIIVTVISIFSLISILNAFMMIPPRILYGLSRDGFFIKKGTEVNKGGTPVTALLVSSFFSLFLIIFVGSFEVLFSFAAFISIIVWGLAYASLLKLRTKEPDLERPYRSFWYPWAAIVAILASIGLLLGFIYSNPKSFLVILGITIASYPLFLALKKFKV</sequence>
<feature type="transmembrane region" description="Helical" evidence="5">
    <location>
        <begin position="417"/>
        <end position="434"/>
    </location>
</feature>
<feature type="transmembrane region" description="Helical" evidence="5">
    <location>
        <begin position="323"/>
        <end position="346"/>
    </location>
</feature>
<protein>
    <submittedName>
        <fullName evidence="6">APC family permease</fullName>
    </submittedName>
</protein>
<feature type="transmembrane region" description="Helical" evidence="5">
    <location>
        <begin position="281"/>
        <end position="302"/>
    </location>
</feature>
<organism evidence="6 7">
    <name type="scientific">Flavobacterium procerum</name>
    <dbReference type="NCBI Taxonomy" id="1455569"/>
    <lineage>
        <taxon>Bacteria</taxon>
        <taxon>Pseudomonadati</taxon>
        <taxon>Bacteroidota</taxon>
        <taxon>Flavobacteriia</taxon>
        <taxon>Flavobacteriales</taxon>
        <taxon>Flavobacteriaceae</taxon>
        <taxon>Flavobacterium</taxon>
    </lineage>
</organism>
<feature type="transmembrane region" description="Helical" evidence="5">
    <location>
        <begin position="191"/>
        <end position="213"/>
    </location>
</feature>
<dbReference type="Pfam" id="PF13520">
    <property type="entry name" value="AA_permease_2"/>
    <property type="match status" value="1"/>
</dbReference>
<gene>
    <name evidence="6" type="ORF">ACFFLS_06915</name>
</gene>
<evidence type="ECO:0000256" key="3">
    <source>
        <dbReference type="ARBA" id="ARBA00022989"/>
    </source>
</evidence>
<dbReference type="EMBL" id="JBHLYW010000007">
    <property type="protein sequence ID" value="MFC0076763.1"/>
    <property type="molecule type" value="Genomic_DNA"/>
</dbReference>
<feature type="transmembrane region" description="Helical" evidence="5">
    <location>
        <begin position="128"/>
        <end position="148"/>
    </location>
</feature>
<evidence type="ECO:0000256" key="2">
    <source>
        <dbReference type="ARBA" id="ARBA00022692"/>
    </source>
</evidence>
<keyword evidence="2 5" id="KW-0812">Transmembrane</keyword>
<dbReference type="RefSeq" id="WP_379685801.1">
    <property type="nucleotide sequence ID" value="NZ_JBHLYW010000007.1"/>
</dbReference>
<feature type="transmembrane region" description="Helical" evidence="5">
    <location>
        <begin position="390"/>
        <end position="411"/>
    </location>
</feature>
<name>A0ABV6BMT1_9FLAO</name>
<dbReference type="PANTHER" id="PTHR11785">
    <property type="entry name" value="AMINO ACID TRANSPORTER"/>
    <property type="match status" value="1"/>
</dbReference>
<comment type="subcellular location">
    <subcellularLocation>
        <location evidence="1">Membrane</location>
        <topology evidence="1">Multi-pass membrane protein</topology>
    </subcellularLocation>
</comment>
<feature type="transmembrane region" description="Helical" evidence="5">
    <location>
        <begin position="100"/>
        <end position="122"/>
    </location>
</feature>
<keyword evidence="3 5" id="KW-1133">Transmembrane helix</keyword>
<proteinExistence type="predicted"/>
<reference evidence="6 7" key="1">
    <citation type="submission" date="2024-09" db="EMBL/GenBank/DDBJ databases">
        <authorList>
            <person name="Sun Q."/>
            <person name="Mori K."/>
        </authorList>
    </citation>
    <scope>NUCLEOTIDE SEQUENCE [LARGE SCALE GENOMIC DNA]</scope>
    <source>
        <strain evidence="6 7">CGMCC 1.12926</strain>
    </source>
</reference>
<evidence type="ECO:0000313" key="7">
    <source>
        <dbReference type="Proteomes" id="UP001589734"/>
    </source>
</evidence>
<dbReference type="PIRSF" id="PIRSF006060">
    <property type="entry name" value="AA_transporter"/>
    <property type="match status" value="1"/>
</dbReference>
<dbReference type="InterPro" id="IPR050598">
    <property type="entry name" value="AminoAcid_Transporter"/>
</dbReference>
<dbReference type="Proteomes" id="UP001589734">
    <property type="component" value="Unassembled WGS sequence"/>
</dbReference>
<dbReference type="PANTHER" id="PTHR11785:SF512">
    <property type="entry name" value="SOBREMESA, ISOFORM B"/>
    <property type="match status" value="1"/>
</dbReference>
<accession>A0ABV6BMT1</accession>
<feature type="transmembrane region" description="Helical" evidence="5">
    <location>
        <begin position="160"/>
        <end position="179"/>
    </location>
</feature>
<evidence type="ECO:0000313" key="6">
    <source>
        <dbReference type="EMBL" id="MFC0076763.1"/>
    </source>
</evidence>
<evidence type="ECO:0000256" key="4">
    <source>
        <dbReference type="ARBA" id="ARBA00023136"/>
    </source>
</evidence>
<dbReference type="Gene3D" id="1.20.1740.10">
    <property type="entry name" value="Amino acid/polyamine transporter I"/>
    <property type="match status" value="1"/>
</dbReference>
<keyword evidence="4 5" id="KW-0472">Membrane</keyword>
<keyword evidence="7" id="KW-1185">Reference proteome</keyword>
<dbReference type="InterPro" id="IPR002293">
    <property type="entry name" value="AA/rel_permease1"/>
</dbReference>
<comment type="caution">
    <text evidence="6">The sequence shown here is derived from an EMBL/GenBank/DDBJ whole genome shotgun (WGS) entry which is preliminary data.</text>
</comment>
<evidence type="ECO:0000256" key="5">
    <source>
        <dbReference type="SAM" id="Phobius"/>
    </source>
</evidence>
<feature type="transmembrane region" description="Helical" evidence="5">
    <location>
        <begin position="234"/>
        <end position="256"/>
    </location>
</feature>
<evidence type="ECO:0000256" key="1">
    <source>
        <dbReference type="ARBA" id="ARBA00004141"/>
    </source>
</evidence>